<dbReference type="PANTHER" id="PTHR19303:SF73">
    <property type="entry name" value="PROTEIN PDC2"/>
    <property type="match status" value="1"/>
</dbReference>
<keyword evidence="2" id="KW-0238">DNA-binding</keyword>
<dbReference type="PANTHER" id="PTHR19303">
    <property type="entry name" value="TRANSPOSON"/>
    <property type="match status" value="1"/>
</dbReference>
<dbReference type="Gene3D" id="1.10.10.60">
    <property type="entry name" value="Homeodomain-like"/>
    <property type="match status" value="1"/>
</dbReference>
<dbReference type="Proteomes" id="UP000499080">
    <property type="component" value="Unassembled WGS sequence"/>
</dbReference>
<dbReference type="Pfam" id="PF03221">
    <property type="entry name" value="HTH_Tnp_Tc5"/>
    <property type="match status" value="1"/>
</dbReference>
<protein>
    <recommendedName>
        <fullName evidence="3">HTH CENPB-type domain-containing protein</fullName>
    </recommendedName>
</protein>
<proteinExistence type="predicted"/>
<dbReference type="SMART" id="SM00674">
    <property type="entry name" value="CENPB"/>
    <property type="match status" value="1"/>
</dbReference>
<accession>A0A4Y2WXS4</accession>
<dbReference type="SUPFAM" id="SSF46689">
    <property type="entry name" value="Homeodomain-like"/>
    <property type="match status" value="1"/>
</dbReference>
<evidence type="ECO:0000259" key="3">
    <source>
        <dbReference type="PROSITE" id="PS51253"/>
    </source>
</evidence>
<comment type="subcellular location">
    <subcellularLocation>
        <location evidence="1">Nucleus</location>
    </subcellularLocation>
</comment>
<dbReference type="GO" id="GO:0005634">
    <property type="term" value="C:nucleus"/>
    <property type="evidence" value="ECO:0007669"/>
    <property type="project" value="UniProtKB-SubCell"/>
</dbReference>
<dbReference type="InterPro" id="IPR006600">
    <property type="entry name" value="HTH_CenpB_DNA-bd_dom"/>
</dbReference>
<dbReference type="AlphaFoldDB" id="A0A4Y2WXS4"/>
<evidence type="ECO:0000313" key="5">
    <source>
        <dbReference type="Proteomes" id="UP000499080"/>
    </source>
</evidence>
<organism evidence="4 5">
    <name type="scientific">Araneus ventricosus</name>
    <name type="common">Orbweaver spider</name>
    <name type="synonym">Epeira ventricosa</name>
    <dbReference type="NCBI Taxonomy" id="182803"/>
    <lineage>
        <taxon>Eukaryota</taxon>
        <taxon>Metazoa</taxon>
        <taxon>Ecdysozoa</taxon>
        <taxon>Arthropoda</taxon>
        <taxon>Chelicerata</taxon>
        <taxon>Arachnida</taxon>
        <taxon>Araneae</taxon>
        <taxon>Araneomorphae</taxon>
        <taxon>Entelegynae</taxon>
        <taxon>Araneoidea</taxon>
        <taxon>Araneidae</taxon>
        <taxon>Araneus</taxon>
    </lineage>
</organism>
<evidence type="ECO:0000313" key="4">
    <source>
        <dbReference type="EMBL" id="GBO40667.1"/>
    </source>
</evidence>
<comment type="caution">
    <text evidence="4">The sequence shown here is derived from an EMBL/GenBank/DDBJ whole genome shotgun (WGS) entry which is preliminary data.</text>
</comment>
<dbReference type="EMBL" id="BGPR01065955">
    <property type="protein sequence ID" value="GBO40667.1"/>
    <property type="molecule type" value="Genomic_DNA"/>
</dbReference>
<keyword evidence="5" id="KW-1185">Reference proteome</keyword>
<evidence type="ECO:0000256" key="2">
    <source>
        <dbReference type="ARBA" id="ARBA00023125"/>
    </source>
</evidence>
<gene>
    <name evidence="4" type="ORF">AVEN_88016_1</name>
</gene>
<dbReference type="PROSITE" id="PS51253">
    <property type="entry name" value="HTH_CENPB"/>
    <property type="match status" value="1"/>
</dbReference>
<sequence length="306" mass="34262">MLSYNISIYHQPIGKNVHLKKVDENQHLKGVDLAKELGLPVSALNTLIYKRKIIGESHHQSGSSAPKKLRVQSGKFAVVEKGLLQWFNQCRTVKIPIRGPLLKEKAQEISKLDVECDTSSSSGWLHKIKLRHGITGKTVSGESEDVDCETVDDLIQNKSPDLIKGYEQKDIFNADEIARRKGVDGFSVETVGPGTHPFSPSSDSLTLPGHPLYTNIAITKLFVDYVMHSSFAYRQFNSNLTCGDPMVLPYELIRSRNRGTVHHIVRLPIAWQVLDVYTSRLITLTPPEYGAPYETLLSVHLFHPTI</sequence>
<dbReference type="InterPro" id="IPR009057">
    <property type="entry name" value="Homeodomain-like_sf"/>
</dbReference>
<feature type="domain" description="HTH CENPB-type" evidence="3">
    <location>
        <begin position="67"/>
        <end position="138"/>
    </location>
</feature>
<dbReference type="OrthoDB" id="6507055at2759"/>
<dbReference type="GO" id="GO:0003677">
    <property type="term" value="F:DNA binding"/>
    <property type="evidence" value="ECO:0007669"/>
    <property type="project" value="UniProtKB-KW"/>
</dbReference>
<name>A0A4Y2WXS4_ARAVE</name>
<dbReference type="InterPro" id="IPR050863">
    <property type="entry name" value="CenT-Element_Derived"/>
</dbReference>
<reference evidence="4 5" key="1">
    <citation type="journal article" date="2019" name="Sci. Rep.">
        <title>Orb-weaving spider Araneus ventricosus genome elucidates the spidroin gene catalogue.</title>
        <authorList>
            <person name="Kono N."/>
            <person name="Nakamura H."/>
            <person name="Ohtoshi R."/>
            <person name="Moran D.A.P."/>
            <person name="Shinohara A."/>
            <person name="Yoshida Y."/>
            <person name="Fujiwara M."/>
            <person name="Mori M."/>
            <person name="Tomita M."/>
            <person name="Arakawa K."/>
        </authorList>
    </citation>
    <scope>NUCLEOTIDE SEQUENCE [LARGE SCALE GENOMIC DNA]</scope>
</reference>
<evidence type="ECO:0000256" key="1">
    <source>
        <dbReference type="ARBA" id="ARBA00004123"/>
    </source>
</evidence>